<evidence type="ECO:0000256" key="3">
    <source>
        <dbReference type="ARBA" id="ARBA00022630"/>
    </source>
</evidence>
<keyword evidence="12" id="KW-1185">Reference proteome</keyword>
<gene>
    <name evidence="11" type="primary">mnmC</name>
    <name evidence="11" type="ORF">J1777_14085</name>
</gene>
<proteinExistence type="predicted"/>
<keyword evidence="6" id="KW-0819">tRNA processing</keyword>
<reference evidence="11" key="1">
    <citation type="submission" date="2021-03" db="EMBL/GenBank/DDBJ databases">
        <title>Comamonas denitrificans.</title>
        <authorList>
            <person name="Finster K."/>
        </authorList>
    </citation>
    <scope>NUCLEOTIDE SEQUENCE</scope>
    <source>
        <strain evidence="11">MM2021_4</strain>
    </source>
</reference>
<dbReference type="Gene3D" id="3.30.9.10">
    <property type="entry name" value="D-Amino Acid Oxidase, subunit A, domain 2"/>
    <property type="match status" value="1"/>
</dbReference>
<evidence type="ECO:0000256" key="7">
    <source>
        <dbReference type="ARBA" id="ARBA00022827"/>
    </source>
</evidence>
<keyword evidence="5" id="KW-0949">S-adenosyl-L-methionine</keyword>
<evidence type="ECO:0000256" key="1">
    <source>
        <dbReference type="ARBA" id="ARBA00022490"/>
    </source>
</evidence>
<protein>
    <submittedName>
        <fullName evidence="11">FAD-dependent 5-carboxymethylaminomethyl-2-thiouridine(34) oxidoreductase MnmC</fullName>
        <ecNumber evidence="11">2.1.1.61</ecNumber>
    </submittedName>
</protein>
<dbReference type="InterPro" id="IPR017610">
    <property type="entry name" value="tRNA_S-uridine_synth_MnmC_C"/>
</dbReference>
<dbReference type="AlphaFoldDB" id="A0A939GXJ8"/>
<keyword evidence="3" id="KW-0285">Flavoprotein</keyword>
<feature type="domain" description="FAD dependent oxidoreductase" evidence="10">
    <location>
        <begin position="200"/>
        <end position="546"/>
    </location>
</feature>
<dbReference type="RefSeq" id="WP_207576297.1">
    <property type="nucleotide sequence ID" value="NZ_JAFNME010000061.1"/>
</dbReference>
<organism evidence="11 12">
    <name type="scientific">Comamonas denitrificans</name>
    <dbReference type="NCBI Taxonomy" id="117506"/>
    <lineage>
        <taxon>Bacteria</taxon>
        <taxon>Pseudomonadati</taxon>
        <taxon>Pseudomonadota</taxon>
        <taxon>Betaproteobacteria</taxon>
        <taxon>Burkholderiales</taxon>
        <taxon>Comamonadaceae</taxon>
        <taxon>Comamonas</taxon>
    </lineage>
</organism>
<dbReference type="PANTHER" id="PTHR13847:SF283">
    <property type="entry name" value="TRNA 5-METHYLAMINOMETHYL-2-THIOURIDINE BIOSYNTHESIS BIFUNCTIONAL PROTEIN MNMC"/>
    <property type="match status" value="1"/>
</dbReference>
<comment type="caution">
    <text evidence="11">The sequence shown here is derived from an EMBL/GenBank/DDBJ whole genome shotgun (WGS) entry which is preliminary data.</text>
</comment>
<accession>A0A939GXJ8</accession>
<evidence type="ECO:0000313" key="12">
    <source>
        <dbReference type="Proteomes" id="UP000664731"/>
    </source>
</evidence>
<name>A0A939GXJ8_9BURK</name>
<keyword evidence="2 11" id="KW-0489">Methyltransferase</keyword>
<evidence type="ECO:0000256" key="5">
    <source>
        <dbReference type="ARBA" id="ARBA00022691"/>
    </source>
</evidence>
<dbReference type="GO" id="GO:0004808">
    <property type="term" value="F:tRNA (5-methylaminomethyl-2-thiouridylate)(34)-methyltransferase activity"/>
    <property type="evidence" value="ECO:0007669"/>
    <property type="project" value="UniProtKB-EC"/>
</dbReference>
<evidence type="ECO:0000313" key="11">
    <source>
        <dbReference type="EMBL" id="MBO1250932.1"/>
    </source>
</evidence>
<keyword evidence="9" id="KW-0511">Multifunctional enzyme</keyword>
<evidence type="ECO:0000256" key="2">
    <source>
        <dbReference type="ARBA" id="ARBA00022603"/>
    </source>
</evidence>
<evidence type="ECO:0000259" key="10">
    <source>
        <dbReference type="Pfam" id="PF01266"/>
    </source>
</evidence>
<dbReference type="Gene3D" id="3.50.50.60">
    <property type="entry name" value="FAD/NAD(P)-binding domain"/>
    <property type="match status" value="1"/>
</dbReference>
<dbReference type="GO" id="GO:0008033">
    <property type="term" value="P:tRNA processing"/>
    <property type="evidence" value="ECO:0007669"/>
    <property type="project" value="UniProtKB-KW"/>
</dbReference>
<dbReference type="SUPFAM" id="SSF51905">
    <property type="entry name" value="FAD/NAD(P)-binding domain"/>
    <property type="match status" value="1"/>
</dbReference>
<dbReference type="NCBIfam" id="TIGR03197">
    <property type="entry name" value="MnmC_Cterm"/>
    <property type="match status" value="1"/>
</dbReference>
<keyword evidence="1" id="KW-0963">Cytoplasm</keyword>
<evidence type="ECO:0000256" key="8">
    <source>
        <dbReference type="ARBA" id="ARBA00023002"/>
    </source>
</evidence>
<dbReference type="GO" id="GO:0005737">
    <property type="term" value="C:cytoplasm"/>
    <property type="evidence" value="ECO:0007669"/>
    <property type="project" value="TreeGrafter"/>
</dbReference>
<dbReference type="EC" id="2.1.1.61" evidence="11"/>
<dbReference type="GO" id="GO:0016645">
    <property type="term" value="F:oxidoreductase activity, acting on the CH-NH group of donors"/>
    <property type="evidence" value="ECO:0007669"/>
    <property type="project" value="InterPro"/>
</dbReference>
<sequence>MSGLLPNWLAPLPRAWAQHATWRVLDASGNADALLALHRAVFRAAPPPRPAAPAVLHYVLVLHDAQALQTHAPAAWQPCLQGLLPGVHRLALEGGALQLTLWLGPTESVLRQQSMVADTILIGSAEGASAWLAPHALKPLLRHCQRGTQFLGAANAALATLLAKNGCTIAPETPALHARFDPPWTLRKTPSPSAPPGTALVIGAGLAGSSAAWSLAQRGWQVTVLGQGAAPADGASGLPAGLFCPHTSPDDCVLSRLSRAGLQTLLPRLEQLCQRDHDWAQSGVLEHDALQPSYLAWKNGPGLAWSQAATATQCVAAGLPPDARALWHQRAGWLRPAALVAAQLKHPRIRFIGQAPVAQLRHEGGQWQAKDAQGQLLAAGANIAIVAAGMGSSAFLPALWRLQALRGQVTVGPADNAAALPPFPVNGSGNLVPQVPGPDGAFWVMGSTFERDVSALPVSAADQASAHAHNLGKLAQLLPATAQQLQAAFTPGDPACQPTWARVRVASHDRLPIVGPVLPSLGLFALTALGARGITLAALCGELLAAQLHAEPLPLEAQLAQHLGTHRLG</sequence>
<keyword evidence="4 11" id="KW-0808">Transferase</keyword>
<dbReference type="EMBL" id="JAFNME010000061">
    <property type="protein sequence ID" value="MBO1250932.1"/>
    <property type="molecule type" value="Genomic_DNA"/>
</dbReference>
<keyword evidence="7" id="KW-0274">FAD</keyword>
<dbReference type="PANTHER" id="PTHR13847">
    <property type="entry name" value="SARCOSINE DEHYDROGENASE-RELATED"/>
    <property type="match status" value="1"/>
</dbReference>
<keyword evidence="8" id="KW-0560">Oxidoreductase</keyword>
<dbReference type="InterPro" id="IPR006076">
    <property type="entry name" value="FAD-dep_OxRdtase"/>
</dbReference>
<evidence type="ECO:0000256" key="4">
    <source>
        <dbReference type="ARBA" id="ARBA00022679"/>
    </source>
</evidence>
<dbReference type="GO" id="GO:0032259">
    <property type="term" value="P:methylation"/>
    <property type="evidence" value="ECO:0007669"/>
    <property type="project" value="UniProtKB-KW"/>
</dbReference>
<dbReference type="Proteomes" id="UP000664731">
    <property type="component" value="Unassembled WGS sequence"/>
</dbReference>
<dbReference type="Pfam" id="PF01266">
    <property type="entry name" value="DAO"/>
    <property type="match status" value="1"/>
</dbReference>
<evidence type="ECO:0000256" key="9">
    <source>
        <dbReference type="ARBA" id="ARBA00023268"/>
    </source>
</evidence>
<dbReference type="InterPro" id="IPR036188">
    <property type="entry name" value="FAD/NAD-bd_sf"/>
</dbReference>
<evidence type="ECO:0000256" key="6">
    <source>
        <dbReference type="ARBA" id="ARBA00022694"/>
    </source>
</evidence>